<dbReference type="Gene3D" id="1.20.1280.50">
    <property type="match status" value="1"/>
</dbReference>
<dbReference type="SMART" id="SM00256">
    <property type="entry name" value="FBOX"/>
    <property type="match status" value="1"/>
</dbReference>
<dbReference type="Pfam" id="PF00646">
    <property type="entry name" value="F-box"/>
    <property type="match status" value="1"/>
</dbReference>
<evidence type="ECO:0000313" key="2">
    <source>
        <dbReference type="EMBL" id="KAH0853608.1"/>
    </source>
</evidence>
<proteinExistence type="predicted"/>
<sequence length="109" mass="12689">MSDLPCDLIEEILCRVPATSLRHLRSTCKQWNLLFNNRRFTRKHFDKSPKQLMTLMLNESMVCSTRVNLNGVPEVTSELSLVDPLYSSLIDHEFDIYEVFHCDGRGNTR</sequence>
<dbReference type="InterPro" id="IPR001810">
    <property type="entry name" value="F-box_dom"/>
</dbReference>
<dbReference type="PROSITE" id="PS50181">
    <property type="entry name" value="FBOX"/>
    <property type="match status" value="1"/>
</dbReference>
<protein>
    <recommendedName>
        <fullName evidence="1">F-box domain-containing protein</fullName>
    </recommendedName>
</protein>
<feature type="domain" description="F-box" evidence="1">
    <location>
        <begin position="1"/>
        <end position="44"/>
    </location>
</feature>
<dbReference type="SUPFAM" id="SSF81383">
    <property type="entry name" value="F-box domain"/>
    <property type="match status" value="1"/>
</dbReference>
<dbReference type="EMBL" id="JAGKQM010000727">
    <property type="protein sequence ID" value="KAH0853608.1"/>
    <property type="molecule type" value="Genomic_DNA"/>
</dbReference>
<evidence type="ECO:0000313" key="3">
    <source>
        <dbReference type="Proteomes" id="UP000824890"/>
    </source>
</evidence>
<dbReference type="InterPro" id="IPR036047">
    <property type="entry name" value="F-box-like_dom_sf"/>
</dbReference>
<dbReference type="CDD" id="cd22157">
    <property type="entry name" value="F-box_AtFBW1-like"/>
    <property type="match status" value="1"/>
</dbReference>
<gene>
    <name evidence="2" type="ORF">HID58_093046</name>
</gene>
<organism evidence="2 3">
    <name type="scientific">Brassica napus</name>
    <name type="common">Rape</name>
    <dbReference type="NCBI Taxonomy" id="3708"/>
    <lineage>
        <taxon>Eukaryota</taxon>
        <taxon>Viridiplantae</taxon>
        <taxon>Streptophyta</taxon>
        <taxon>Embryophyta</taxon>
        <taxon>Tracheophyta</taxon>
        <taxon>Spermatophyta</taxon>
        <taxon>Magnoliopsida</taxon>
        <taxon>eudicotyledons</taxon>
        <taxon>Gunneridae</taxon>
        <taxon>Pentapetalae</taxon>
        <taxon>rosids</taxon>
        <taxon>malvids</taxon>
        <taxon>Brassicales</taxon>
        <taxon>Brassicaceae</taxon>
        <taxon>Brassiceae</taxon>
        <taxon>Brassica</taxon>
    </lineage>
</organism>
<reference evidence="2 3" key="1">
    <citation type="submission" date="2021-05" db="EMBL/GenBank/DDBJ databases">
        <title>Genome Assembly of Synthetic Allotetraploid Brassica napus Reveals Homoeologous Exchanges between Subgenomes.</title>
        <authorList>
            <person name="Davis J.T."/>
        </authorList>
    </citation>
    <scope>NUCLEOTIDE SEQUENCE [LARGE SCALE GENOMIC DNA]</scope>
    <source>
        <strain evidence="3">cv. Da-Ae</strain>
        <tissue evidence="2">Seedling</tissue>
    </source>
</reference>
<name>A0ABQ7XCP2_BRANA</name>
<evidence type="ECO:0000259" key="1">
    <source>
        <dbReference type="PROSITE" id="PS50181"/>
    </source>
</evidence>
<keyword evidence="3" id="KW-1185">Reference proteome</keyword>
<dbReference type="Proteomes" id="UP000824890">
    <property type="component" value="Unassembled WGS sequence"/>
</dbReference>
<accession>A0ABQ7XCP2</accession>
<comment type="caution">
    <text evidence="2">The sequence shown here is derived from an EMBL/GenBank/DDBJ whole genome shotgun (WGS) entry which is preliminary data.</text>
</comment>